<accession>A0ABD1YYS8</accession>
<keyword evidence="3" id="KW-1185">Reference proteome</keyword>
<dbReference type="PANTHER" id="PTHR33785:SF2">
    <property type="entry name" value="DUF1685 DOMAIN-CONTAINING PROTEIN"/>
    <property type="match status" value="1"/>
</dbReference>
<dbReference type="AlphaFoldDB" id="A0ABD1YYS8"/>
<evidence type="ECO:0000256" key="1">
    <source>
        <dbReference type="SAM" id="MobiDB-lite"/>
    </source>
</evidence>
<dbReference type="EMBL" id="JBHFFA010000003">
    <property type="protein sequence ID" value="KAL2635929.1"/>
    <property type="molecule type" value="Genomic_DNA"/>
</dbReference>
<organism evidence="2 3">
    <name type="scientific">Riccia fluitans</name>
    <dbReference type="NCBI Taxonomy" id="41844"/>
    <lineage>
        <taxon>Eukaryota</taxon>
        <taxon>Viridiplantae</taxon>
        <taxon>Streptophyta</taxon>
        <taxon>Embryophyta</taxon>
        <taxon>Marchantiophyta</taxon>
        <taxon>Marchantiopsida</taxon>
        <taxon>Marchantiidae</taxon>
        <taxon>Marchantiales</taxon>
        <taxon>Ricciaceae</taxon>
        <taxon>Riccia</taxon>
    </lineage>
</organism>
<feature type="compositionally biased region" description="Low complexity" evidence="1">
    <location>
        <begin position="84"/>
        <end position="97"/>
    </location>
</feature>
<feature type="compositionally biased region" description="Polar residues" evidence="1">
    <location>
        <begin position="74"/>
        <end position="83"/>
    </location>
</feature>
<feature type="region of interest" description="Disordered" evidence="1">
    <location>
        <begin position="169"/>
        <end position="204"/>
    </location>
</feature>
<evidence type="ECO:0000313" key="3">
    <source>
        <dbReference type="Proteomes" id="UP001605036"/>
    </source>
</evidence>
<comment type="caution">
    <text evidence="2">The sequence shown here is derived from an EMBL/GenBank/DDBJ whole genome shotgun (WGS) entry which is preliminary data.</text>
</comment>
<feature type="region of interest" description="Disordered" evidence="1">
    <location>
        <begin position="298"/>
        <end position="403"/>
    </location>
</feature>
<proteinExistence type="predicted"/>
<feature type="region of interest" description="Disordered" evidence="1">
    <location>
        <begin position="74"/>
        <end position="105"/>
    </location>
</feature>
<dbReference type="Proteomes" id="UP001605036">
    <property type="component" value="Unassembled WGS sequence"/>
</dbReference>
<protein>
    <submittedName>
        <fullName evidence="2">Uncharacterized protein</fullName>
    </submittedName>
</protein>
<name>A0ABD1YYS8_9MARC</name>
<feature type="compositionally biased region" description="Basic and acidic residues" evidence="1">
    <location>
        <begin position="318"/>
        <end position="347"/>
    </location>
</feature>
<sequence length="515" mass="57860">MVDDEEEDEVWTMVMKEKRRGIVEEEEEEVAVENKRERGVQNNETGCLSEKFVENGARSCIEGEGKETLMAQVANSSSTSVTQPLLSDSSSHSHPVSPRTPLSCKEGRLDSKMEECCCATSPVSSPFVEAEERERSSREYDAAMSIIERMDDGWFRGNVFSCRWGHRSPSATEVREGHGTASTARGRLEEESSASGQGMRTPEPMRLTVIQRDLTEPPPFSSIEMVPPLVTSRSFSGDRDARESRDLPRMRLRRLPRRPGSMDDADVSFYPNDPQGSRASIDDTLRRFEQLRIEPSRLGPVIRSRTPEKANVTSRPFSDGDERTDELKAPLSDVREEGESASEDKPPPKNQVSRRLILPSKHAPVEIGRESRNPLTDRNCAPATTLRARRRRDKKKRSKSSTDVDFDEMRGWMDLGFKINEDDLTPRPLPGMEDTFVGGDDLFDFPRGLASPQGCPKRPESPVFKWPIPAASSSNGDMREYLKQWAHSVVSTVVGTLARSINIMRRRPVPVLLIL</sequence>
<feature type="compositionally biased region" description="Basic residues" evidence="1">
    <location>
        <begin position="387"/>
        <end position="399"/>
    </location>
</feature>
<evidence type="ECO:0000313" key="2">
    <source>
        <dbReference type="EMBL" id="KAL2635929.1"/>
    </source>
</evidence>
<reference evidence="2 3" key="1">
    <citation type="submission" date="2024-09" db="EMBL/GenBank/DDBJ databases">
        <title>Chromosome-scale assembly of Riccia fluitans.</title>
        <authorList>
            <person name="Paukszto L."/>
            <person name="Sawicki J."/>
            <person name="Karawczyk K."/>
            <person name="Piernik-Szablinska J."/>
            <person name="Szczecinska M."/>
            <person name="Mazdziarz M."/>
        </authorList>
    </citation>
    <scope>NUCLEOTIDE SEQUENCE [LARGE SCALE GENOMIC DNA]</scope>
    <source>
        <strain evidence="2">Rf_01</strain>
        <tissue evidence="2">Aerial parts of the thallus</tissue>
    </source>
</reference>
<feature type="region of interest" description="Disordered" evidence="1">
    <location>
        <begin position="256"/>
        <end position="281"/>
    </location>
</feature>
<gene>
    <name evidence="2" type="ORF">R1flu_007408</name>
</gene>
<dbReference type="PANTHER" id="PTHR33785">
    <property type="entry name" value="OS06G0550800 PROTEIN"/>
    <property type="match status" value="1"/>
</dbReference>
<feature type="compositionally biased region" description="Basic and acidic residues" evidence="1">
    <location>
        <begin position="363"/>
        <end position="372"/>
    </location>
</feature>